<gene>
    <name evidence="2" type="ORF">NDU88_002687</name>
</gene>
<dbReference type="EMBL" id="JANPWB010000014">
    <property type="protein sequence ID" value="KAJ1097569.1"/>
    <property type="molecule type" value="Genomic_DNA"/>
</dbReference>
<feature type="compositionally biased region" description="Basic and acidic residues" evidence="1">
    <location>
        <begin position="89"/>
        <end position="101"/>
    </location>
</feature>
<reference evidence="2" key="1">
    <citation type="journal article" date="2022" name="bioRxiv">
        <title>Sequencing and chromosome-scale assembly of the giantPleurodeles waltlgenome.</title>
        <authorList>
            <person name="Brown T."/>
            <person name="Elewa A."/>
            <person name="Iarovenko S."/>
            <person name="Subramanian E."/>
            <person name="Araus A.J."/>
            <person name="Petzold A."/>
            <person name="Susuki M."/>
            <person name="Suzuki K.-i.T."/>
            <person name="Hayashi T."/>
            <person name="Toyoda A."/>
            <person name="Oliveira C."/>
            <person name="Osipova E."/>
            <person name="Leigh N.D."/>
            <person name="Simon A."/>
            <person name="Yun M.H."/>
        </authorList>
    </citation>
    <scope>NUCLEOTIDE SEQUENCE</scope>
    <source>
        <strain evidence="2">20211129_DDA</strain>
        <tissue evidence="2">Liver</tissue>
    </source>
</reference>
<name>A0AAV7M372_PLEWA</name>
<organism evidence="2 3">
    <name type="scientific">Pleurodeles waltl</name>
    <name type="common">Iberian ribbed newt</name>
    <dbReference type="NCBI Taxonomy" id="8319"/>
    <lineage>
        <taxon>Eukaryota</taxon>
        <taxon>Metazoa</taxon>
        <taxon>Chordata</taxon>
        <taxon>Craniata</taxon>
        <taxon>Vertebrata</taxon>
        <taxon>Euteleostomi</taxon>
        <taxon>Amphibia</taxon>
        <taxon>Batrachia</taxon>
        <taxon>Caudata</taxon>
        <taxon>Salamandroidea</taxon>
        <taxon>Salamandridae</taxon>
        <taxon>Pleurodelinae</taxon>
        <taxon>Pleurodeles</taxon>
    </lineage>
</organism>
<evidence type="ECO:0000256" key="1">
    <source>
        <dbReference type="SAM" id="MobiDB-lite"/>
    </source>
</evidence>
<sequence length="127" mass="13918">MALARPLLSVPPNSNARARPTLLPNDRLVGPRRLVNAGCGQWLVLAPRCGPWLAAAIECFKNEEITIPPWSDRGSQDIPAPLHLQNRMGSDHCAHAPHSELETPVAHGMGTMYPEQARIHHSTPETK</sequence>
<protein>
    <submittedName>
        <fullName evidence="2">Uncharacterized protein</fullName>
    </submittedName>
</protein>
<feature type="region of interest" description="Disordered" evidence="1">
    <location>
        <begin position="70"/>
        <end position="105"/>
    </location>
</feature>
<accession>A0AAV7M372</accession>
<keyword evidence="3" id="KW-1185">Reference proteome</keyword>
<proteinExistence type="predicted"/>
<evidence type="ECO:0000313" key="3">
    <source>
        <dbReference type="Proteomes" id="UP001066276"/>
    </source>
</evidence>
<evidence type="ECO:0000313" key="2">
    <source>
        <dbReference type="EMBL" id="KAJ1097569.1"/>
    </source>
</evidence>
<dbReference type="AlphaFoldDB" id="A0AAV7M372"/>
<comment type="caution">
    <text evidence="2">The sequence shown here is derived from an EMBL/GenBank/DDBJ whole genome shotgun (WGS) entry which is preliminary data.</text>
</comment>
<dbReference type="Proteomes" id="UP001066276">
    <property type="component" value="Chromosome 10"/>
</dbReference>